<reference evidence="4 5" key="1">
    <citation type="journal article" date="2020" name="G3 (Bethesda)">
        <title>CeMbio - The Caenorhabditis elegans Microbiome Resource.</title>
        <authorList>
            <person name="Dirksen P."/>
            <person name="Assie A."/>
            <person name="Zimmermann J."/>
            <person name="Zhang F."/>
            <person name="Tietje A.M."/>
            <person name="Marsh S.A."/>
            <person name="Felix M.A."/>
            <person name="Shapira M."/>
            <person name="Kaleta C."/>
            <person name="Schulenburg H."/>
            <person name="Samuel B."/>
        </authorList>
    </citation>
    <scope>NUCLEOTIDE SEQUENCE [LARGE SCALE GENOMIC DNA]</scope>
    <source>
        <strain evidence="4 5">BIGb0172</strain>
    </source>
</reference>
<evidence type="ECO:0000313" key="5">
    <source>
        <dbReference type="Proteomes" id="UP000515240"/>
    </source>
</evidence>
<evidence type="ECO:0000313" key="4">
    <source>
        <dbReference type="EMBL" id="QMV73265.1"/>
    </source>
</evidence>
<dbReference type="PANTHER" id="PTHR43669">
    <property type="entry name" value="5-KETO-D-GLUCONATE 5-REDUCTASE"/>
    <property type="match status" value="1"/>
</dbReference>
<dbReference type="GO" id="GO:0016491">
    <property type="term" value="F:oxidoreductase activity"/>
    <property type="evidence" value="ECO:0007669"/>
    <property type="project" value="UniProtKB-KW"/>
</dbReference>
<dbReference type="InterPro" id="IPR036291">
    <property type="entry name" value="NAD(P)-bd_dom_sf"/>
</dbReference>
<evidence type="ECO:0000256" key="1">
    <source>
        <dbReference type="ARBA" id="ARBA00006484"/>
    </source>
</evidence>
<dbReference type="KEGG" id="cpis:HS961_10740"/>
<keyword evidence="5" id="KW-1185">Reference proteome</keyword>
<dbReference type="RefSeq" id="WP_182327783.1">
    <property type="nucleotide sequence ID" value="NZ_CP058554.1"/>
</dbReference>
<dbReference type="Pfam" id="PF13561">
    <property type="entry name" value="adh_short_C2"/>
    <property type="match status" value="1"/>
</dbReference>
<dbReference type="EMBL" id="CP058554">
    <property type="protein sequence ID" value="QMV73265.1"/>
    <property type="molecule type" value="Genomic_DNA"/>
</dbReference>
<comment type="similarity">
    <text evidence="1">Belongs to the short-chain dehydrogenases/reductases (SDR) family.</text>
</comment>
<dbReference type="SMART" id="SM00822">
    <property type="entry name" value="PKS_KR"/>
    <property type="match status" value="1"/>
</dbReference>
<feature type="domain" description="Ketoreductase" evidence="3">
    <location>
        <begin position="7"/>
        <end position="181"/>
    </location>
</feature>
<dbReference type="SUPFAM" id="SSF51735">
    <property type="entry name" value="NAD(P)-binding Rossmann-fold domains"/>
    <property type="match status" value="1"/>
</dbReference>
<gene>
    <name evidence="4" type="ORF">HS961_10740</name>
</gene>
<dbReference type="FunFam" id="3.40.50.720:FF:000084">
    <property type="entry name" value="Short-chain dehydrogenase reductase"/>
    <property type="match status" value="1"/>
</dbReference>
<dbReference type="InterPro" id="IPR057326">
    <property type="entry name" value="KR_dom"/>
</dbReference>
<keyword evidence="2" id="KW-0560">Oxidoreductase</keyword>
<dbReference type="InterPro" id="IPR020904">
    <property type="entry name" value="Sc_DH/Rdtase_CS"/>
</dbReference>
<evidence type="ECO:0000256" key="2">
    <source>
        <dbReference type="ARBA" id="ARBA00023002"/>
    </source>
</evidence>
<dbReference type="AlphaFoldDB" id="A0A7G5EGZ0"/>
<dbReference type="InterPro" id="IPR002347">
    <property type="entry name" value="SDR_fam"/>
</dbReference>
<dbReference type="Gene3D" id="3.40.50.720">
    <property type="entry name" value="NAD(P)-binding Rossmann-like Domain"/>
    <property type="match status" value="1"/>
</dbReference>
<dbReference type="PRINTS" id="PR00081">
    <property type="entry name" value="GDHRDH"/>
</dbReference>
<dbReference type="NCBIfam" id="NF005075">
    <property type="entry name" value="PRK06500.1"/>
    <property type="match status" value="1"/>
</dbReference>
<dbReference type="PANTHER" id="PTHR43669:SF3">
    <property type="entry name" value="ALCOHOL DEHYDROGENASE, PUTATIVE (AFU_ORTHOLOGUE AFUA_3G03445)-RELATED"/>
    <property type="match status" value="1"/>
</dbReference>
<dbReference type="Proteomes" id="UP000515240">
    <property type="component" value="Chromosome"/>
</dbReference>
<proteinExistence type="inferred from homology"/>
<dbReference type="PROSITE" id="PS00061">
    <property type="entry name" value="ADH_SHORT"/>
    <property type="match status" value="1"/>
</dbReference>
<accession>A0A7G5EGZ0</accession>
<sequence>MNRFEGKNILVTGGSSGIGAAAAIAFAREGARVAITGRDAESLARIKAELGPNALALVSEAGDVSAQAALVAELQAQMGVIDGVFINAGVAKFGPLSQIDEALWDSSFDTNVKGPYFLIQRLAALMTRGGSIVLNGSINAHIGMPNSSVYAASKAALISLAKTLSAELLPQGVRVNVVSPGPVSTPLYGKLGLAPDQVRAMAAGIQSQIPLGRFGTPEEIAATVLHLVSKESGFIVGTEIIVDGGMSQM</sequence>
<protein>
    <submittedName>
        <fullName evidence="4">SDR family oxidoreductase</fullName>
    </submittedName>
</protein>
<name>A0A7G5EGZ0_9BURK</name>
<evidence type="ECO:0000259" key="3">
    <source>
        <dbReference type="SMART" id="SM00822"/>
    </source>
</evidence>
<organism evidence="4 5">
    <name type="scientific">Comamonas piscis</name>
    <dbReference type="NCBI Taxonomy" id="1562974"/>
    <lineage>
        <taxon>Bacteria</taxon>
        <taxon>Pseudomonadati</taxon>
        <taxon>Pseudomonadota</taxon>
        <taxon>Betaproteobacteria</taxon>
        <taxon>Burkholderiales</taxon>
        <taxon>Comamonadaceae</taxon>
        <taxon>Comamonas</taxon>
    </lineage>
</organism>
<dbReference type="PRINTS" id="PR00080">
    <property type="entry name" value="SDRFAMILY"/>
</dbReference>
<dbReference type="CDD" id="cd05233">
    <property type="entry name" value="SDR_c"/>
    <property type="match status" value="1"/>
</dbReference>